<dbReference type="Pfam" id="PF02687">
    <property type="entry name" value="FtsX"/>
    <property type="match status" value="1"/>
</dbReference>
<keyword evidence="5 10" id="KW-0132">Cell division</keyword>
<gene>
    <name evidence="14" type="ORF">GXN74_07835</name>
</gene>
<organism evidence="14 15">
    <name type="scientific">Anaerotalea alkaliphila</name>
    <dbReference type="NCBI Taxonomy" id="2662126"/>
    <lineage>
        <taxon>Bacteria</taxon>
        <taxon>Bacillati</taxon>
        <taxon>Bacillota</taxon>
        <taxon>Clostridia</taxon>
        <taxon>Eubacteriales</taxon>
        <taxon>Anaerotalea</taxon>
    </lineage>
</organism>
<dbReference type="PANTHER" id="PTHR47755:SF1">
    <property type="entry name" value="CELL DIVISION PROTEIN FTSX"/>
    <property type="match status" value="1"/>
</dbReference>
<dbReference type="PROSITE" id="PS51257">
    <property type="entry name" value="PROKAR_LIPOPROTEIN"/>
    <property type="match status" value="1"/>
</dbReference>
<comment type="caution">
    <text evidence="14">The sequence shown here is derived from an EMBL/GenBank/DDBJ whole genome shotgun (WGS) entry which is preliminary data.</text>
</comment>
<evidence type="ECO:0000256" key="4">
    <source>
        <dbReference type="ARBA" id="ARBA00022475"/>
    </source>
</evidence>
<keyword evidence="9 10" id="KW-0131">Cell cycle</keyword>
<evidence type="ECO:0000259" key="13">
    <source>
        <dbReference type="Pfam" id="PF18075"/>
    </source>
</evidence>
<dbReference type="AlphaFoldDB" id="A0A7X5KNC5"/>
<dbReference type="PIRSF" id="PIRSF003097">
    <property type="entry name" value="FtsX"/>
    <property type="match status" value="1"/>
</dbReference>
<evidence type="ECO:0000256" key="6">
    <source>
        <dbReference type="ARBA" id="ARBA00022692"/>
    </source>
</evidence>
<feature type="domain" description="FtsX extracellular" evidence="13">
    <location>
        <begin position="61"/>
        <end position="155"/>
    </location>
</feature>
<evidence type="ECO:0000256" key="3">
    <source>
        <dbReference type="ARBA" id="ARBA00021907"/>
    </source>
</evidence>
<dbReference type="PANTHER" id="PTHR47755">
    <property type="entry name" value="CELL DIVISION PROTEIN FTSX"/>
    <property type="match status" value="1"/>
</dbReference>
<dbReference type="EMBL" id="JAAEEH010000018">
    <property type="protein sequence ID" value="NDL67653.1"/>
    <property type="molecule type" value="Genomic_DNA"/>
</dbReference>
<feature type="transmembrane region" description="Helical" evidence="11">
    <location>
        <begin position="266"/>
        <end position="291"/>
    </location>
</feature>
<keyword evidence="6 11" id="KW-0812">Transmembrane</keyword>
<keyword evidence="4 10" id="KW-1003">Cell membrane</keyword>
<evidence type="ECO:0000313" key="15">
    <source>
        <dbReference type="Proteomes" id="UP000461585"/>
    </source>
</evidence>
<proteinExistence type="inferred from homology"/>
<evidence type="ECO:0000256" key="8">
    <source>
        <dbReference type="ARBA" id="ARBA00023136"/>
    </source>
</evidence>
<evidence type="ECO:0000313" key="14">
    <source>
        <dbReference type="EMBL" id="NDL67653.1"/>
    </source>
</evidence>
<dbReference type="InterPro" id="IPR004513">
    <property type="entry name" value="FtsX"/>
</dbReference>
<evidence type="ECO:0000256" key="5">
    <source>
        <dbReference type="ARBA" id="ARBA00022618"/>
    </source>
</evidence>
<feature type="domain" description="ABC3 transporter permease C-terminal" evidence="12">
    <location>
        <begin position="179"/>
        <end position="287"/>
    </location>
</feature>
<evidence type="ECO:0000256" key="11">
    <source>
        <dbReference type="SAM" id="Phobius"/>
    </source>
</evidence>
<protein>
    <recommendedName>
        <fullName evidence="3 10">Cell division protein FtsX</fullName>
    </recommendedName>
</protein>
<dbReference type="Gene3D" id="3.30.70.3040">
    <property type="match status" value="1"/>
</dbReference>
<comment type="similarity">
    <text evidence="2 10">Belongs to the ABC-4 integral membrane protein family. FtsX subfamily.</text>
</comment>
<dbReference type="Proteomes" id="UP000461585">
    <property type="component" value="Unassembled WGS sequence"/>
</dbReference>
<evidence type="ECO:0000256" key="10">
    <source>
        <dbReference type="PIRNR" id="PIRNR003097"/>
    </source>
</evidence>
<evidence type="ECO:0000256" key="9">
    <source>
        <dbReference type="ARBA" id="ARBA00023306"/>
    </source>
</evidence>
<dbReference type="InterPro" id="IPR040690">
    <property type="entry name" value="FtsX_ECD"/>
</dbReference>
<feature type="transmembrane region" description="Helical" evidence="11">
    <location>
        <begin position="177"/>
        <end position="199"/>
    </location>
</feature>
<keyword evidence="7 11" id="KW-1133">Transmembrane helix</keyword>
<name>A0A7X5KNC5_9FIRM</name>
<comment type="subcellular location">
    <subcellularLocation>
        <location evidence="1">Cell membrane</location>
        <topology evidence="1">Multi-pass membrane protein</topology>
    </subcellularLocation>
</comment>
<evidence type="ECO:0000259" key="12">
    <source>
        <dbReference type="Pfam" id="PF02687"/>
    </source>
</evidence>
<dbReference type="InterPro" id="IPR003838">
    <property type="entry name" value="ABC3_permease_C"/>
</dbReference>
<reference evidence="14 15" key="1">
    <citation type="submission" date="2020-01" db="EMBL/GenBank/DDBJ databases">
        <title>Anaeroalcalibacter tamaniensis gen. nov., sp. nov., moderately halophilic strictly anaerobic fermenter bacterium from mud volcano of Taman peninsula.</title>
        <authorList>
            <person name="Frolova A."/>
            <person name="Merkel A.Y."/>
            <person name="Slobodkin A.I."/>
        </authorList>
    </citation>
    <scope>NUCLEOTIDE SEQUENCE [LARGE SCALE GENOMIC DNA]</scope>
    <source>
        <strain evidence="14 15">F-3ap</strain>
    </source>
</reference>
<dbReference type="InterPro" id="IPR058204">
    <property type="entry name" value="FtsX_firmicutes-type"/>
</dbReference>
<evidence type="ECO:0000256" key="7">
    <source>
        <dbReference type="ARBA" id="ARBA00022989"/>
    </source>
</evidence>
<dbReference type="NCBIfam" id="NF038347">
    <property type="entry name" value="FtsX_Gpos"/>
    <property type="match status" value="1"/>
</dbReference>
<sequence>MKIRTLGYCMHQGVRSMFKNRLMSVASISTISACLLVVGIFFAVAVNVEHMLGEIENRIGLAVFFNQEVEEEKILEIKTALEAKPEVHKVEYVSAAQAWENFKEEYFRGREDLLVGFDDDNPLEDSASLQIFMNDISMQKQLVGSIGALPEVRYVRQAEQVTSVIESFNSLVAYTSLGMTAILVMVSIFLISNTVRLAISIRKKEIKIMRYVGAKNSLITAPFLFEGILIGVVGSLIPMLLIYLAYDQATERLHAQFLILREYLVFLPVWTVLQTLVPLSLFIGVLIGLVGSQWTIHKYLKA</sequence>
<dbReference type="GO" id="GO:0051301">
    <property type="term" value="P:cell division"/>
    <property type="evidence" value="ECO:0007669"/>
    <property type="project" value="UniProtKB-KW"/>
</dbReference>
<dbReference type="Pfam" id="PF18075">
    <property type="entry name" value="FtsX_ECD"/>
    <property type="match status" value="1"/>
</dbReference>
<dbReference type="RefSeq" id="WP_162370381.1">
    <property type="nucleotide sequence ID" value="NZ_JAAEEH010000018.1"/>
</dbReference>
<dbReference type="GO" id="GO:0005886">
    <property type="term" value="C:plasma membrane"/>
    <property type="evidence" value="ECO:0007669"/>
    <property type="project" value="UniProtKB-SubCell"/>
</dbReference>
<keyword evidence="15" id="KW-1185">Reference proteome</keyword>
<comment type="function">
    <text evidence="10">Part of the ABC transporter FtsEX involved in asymmetric cellular division facilitating the initiation of sporulation.</text>
</comment>
<keyword evidence="8 10" id="KW-0472">Membrane</keyword>
<feature type="transmembrane region" description="Helical" evidence="11">
    <location>
        <begin position="21"/>
        <end position="46"/>
    </location>
</feature>
<accession>A0A7X5KNC5</accession>
<evidence type="ECO:0000256" key="1">
    <source>
        <dbReference type="ARBA" id="ARBA00004651"/>
    </source>
</evidence>
<evidence type="ECO:0000256" key="2">
    <source>
        <dbReference type="ARBA" id="ARBA00007379"/>
    </source>
</evidence>
<feature type="transmembrane region" description="Helical" evidence="11">
    <location>
        <begin position="220"/>
        <end position="246"/>
    </location>
</feature>